<dbReference type="Gene3D" id="2.30.30.390">
    <property type="entry name" value="Hemimethylated DNA-binding domain"/>
    <property type="match status" value="1"/>
</dbReference>
<dbReference type="SUPFAM" id="SSF141255">
    <property type="entry name" value="YccV-like"/>
    <property type="match status" value="1"/>
</dbReference>
<dbReference type="PANTHER" id="PTHR48439:SF1">
    <property type="entry name" value="HEMIMETHYLATED DNA-BINDING DOMAIN-CONTAINING PROTEIN"/>
    <property type="match status" value="1"/>
</dbReference>
<gene>
    <name evidence="2" type="ORF">METZ01_LOCUS58261</name>
</gene>
<dbReference type="Pfam" id="PF08755">
    <property type="entry name" value="YccV-like"/>
    <property type="match status" value="1"/>
</dbReference>
<dbReference type="SMART" id="SM00992">
    <property type="entry name" value="YccV-like"/>
    <property type="match status" value="1"/>
</dbReference>
<reference evidence="2" key="1">
    <citation type="submission" date="2018-05" db="EMBL/GenBank/DDBJ databases">
        <authorList>
            <person name="Lanie J.A."/>
            <person name="Ng W.-L."/>
            <person name="Kazmierczak K.M."/>
            <person name="Andrzejewski T.M."/>
            <person name="Davidsen T.M."/>
            <person name="Wayne K.J."/>
            <person name="Tettelin H."/>
            <person name="Glass J.I."/>
            <person name="Rusch D."/>
            <person name="Podicherti R."/>
            <person name="Tsui H.-C.T."/>
            <person name="Winkler M.E."/>
        </authorList>
    </citation>
    <scope>NUCLEOTIDE SEQUENCE</scope>
</reference>
<accession>A0A381SSQ6</accession>
<dbReference type="AlphaFoldDB" id="A0A381SSQ6"/>
<feature type="domain" description="Hemimethylated DNA-binding" evidence="1">
    <location>
        <begin position="4"/>
        <end position="100"/>
    </location>
</feature>
<dbReference type="InterPro" id="IPR053189">
    <property type="entry name" value="Clp_protease_adapter_ClpF"/>
</dbReference>
<dbReference type="EMBL" id="UINC01003336">
    <property type="protein sequence ID" value="SVA05407.1"/>
    <property type="molecule type" value="Genomic_DNA"/>
</dbReference>
<dbReference type="InterPro" id="IPR011722">
    <property type="entry name" value="Hemimethylated_DNA-bd_dom"/>
</dbReference>
<protein>
    <recommendedName>
        <fullName evidence="1">Hemimethylated DNA-binding domain-containing protein</fullName>
    </recommendedName>
</protein>
<dbReference type="PANTHER" id="PTHR48439">
    <property type="entry name" value="HEMIMETHYLATED DNA-BINDING DOMAIN-CONTAINING PROTEIN"/>
    <property type="match status" value="1"/>
</dbReference>
<evidence type="ECO:0000313" key="2">
    <source>
        <dbReference type="EMBL" id="SVA05407.1"/>
    </source>
</evidence>
<sequence length="104" mass="12233">MLKTAQFYVGQVVQHTKFDYRGVVVDVDANYCGTDEWYEQVARSRPPKEQPWYYVLVHRGEQTTYVAERHLEPDDEGGPIDHPLVNERFGQFLNGRYELKGRLQ</sequence>
<dbReference type="NCBIfam" id="TIGR02097">
    <property type="entry name" value="yccV"/>
    <property type="match status" value="1"/>
</dbReference>
<organism evidence="2">
    <name type="scientific">marine metagenome</name>
    <dbReference type="NCBI Taxonomy" id="408172"/>
    <lineage>
        <taxon>unclassified sequences</taxon>
        <taxon>metagenomes</taxon>
        <taxon>ecological metagenomes</taxon>
    </lineage>
</organism>
<dbReference type="InterPro" id="IPR036623">
    <property type="entry name" value="Hemimethylated_DNA-bd_sf"/>
</dbReference>
<proteinExistence type="predicted"/>
<evidence type="ECO:0000259" key="1">
    <source>
        <dbReference type="SMART" id="SM00992"/>
    </source>
</evidence>
<dbReference type="GO" id="GO:0003677">
    <property type="term" value="F:DNA binding"/>
    <property type="evidence" value="ECO:0007669"/>
    <property type="project" value="InterPro"/>
</dbReference>
<name>A0A381SSQ6_9ZZZZ</name>